<keyword evidence="3" id="KW-1185">Reference proteome</keyword>
<evidence type="ECO:0000313" key="2">
    <source>
        <dbReference type="EMBL" id="MBW0571999.1"/>
    </source>
</evidence>
<gene>
    <name evidence="2" type="ORF">O181_111714</name>
</gene>
<reference evidence="2" key="1">
    <citation type="submission" date="2021-03" db="EMBL/GenBank/DDBJ databases">
        <title>Draft genome sequence of rust myrtle Austropuccinia psidii MF-1, a brazilian biotype.</title>
        <authorList>
            <person name="Quecine M.C."/>
            <person name="Pachon D.M.R."/>
            <person name="Bonatelli M.L."/>
            <person name="Correr F.H."/>
            <person name="Franceschini L.M."/>
            <person name="Leite T.F."/>
            <person name="Margarido G.R.A."/>
            <person name="Almeida C.A."/>
            <person name="Ferrarezi J.A."/>
            <person name="Labate C.A."/>
        </authorList>
    </citation>
    <scope>NUCLEOTIDE SEQUENCE</scope>
    <source>
        <strain evidence="2">MF-1</strain>
    </source>
</reference>
<name>A0A9Q3PS21_9BASI</name>
<sequence>MVHGGYWRPPAPKLAPEPKFAEASGVPWDHSNGSWPGPIRRVQDHKASDLPKVAEEVLGGDFSPKGTWTHHLKDFEGGTSLSYGPHFLEGIFSRLEVI</sequence>
<dbReference type="Proteomes" id="UP000765509">
    <property type="component" value="Unassembled WGS sequence"/>
</dbReference>
<accession>A0A9Q3PS21</accession>
<organism evidence="2 3">
    <name type="scientific">Austropuccinia psidii MF-1</name>
    <dbReference type="NCBI Taxonomy" id="1389203"/>
    <lineage>
        <taxon>Eukaryota</taxon>
        <taxon>Fungi</taxon>
        <taxon>Dikarya</taxon>
        <taxon>Basidiomycota</taxon>
        <taxon>Pucciniomycotina</taxon>
        <taxon>Pucciniomycetes</taxon>
        <taxon>Pucciniales</taxon>
        <taxon>Sphaerophragmiaceae</taxon>
        <taxon>Austropuccinia</taxon>
    </lineage>
</organism>
<dbReference type="AlphaFoldDB" id="A0A9Q3PS21"/>
<evidence type="ECO:0000313" key="3">
    <source>
        <dbReference type="Proteomes" id="UP000765509"/>
    </source>
</evidence>
<comment type="caution">
    <text evidence="2">The sequence shown here is derived from an EMBL/GenBank/DDBJ whole genome shotgun (WGS) entry which is preliminary data.</text>
</comment>
<dbReference type="EMBL" id="AVOT02089282">
    <property type="protein sequence ID" value="MBW0571999.1"/>
    <property type="molecule type" value="Genomic_DNA"/>
</dbReference>
<evidence type="ECO:0000256" key="1">
    <source>
        <dbReference type="SAM" id="MobiDB-lite"/>
    </source>
</evidence>
<protein>
    <submittedName>
        <fullName evidence="2">Uncharacterized protein</fullName>
    </submittedName>
</protein>
<feature type="region of interest" description="Disordered" evidence="1">
    <location>
        <begin position="1"/>
        <end position="46"/>
    </location>
</feature>
<proteinExistence type="predicted"/>